<organism evidence="2 3">
    <name type="scientific">Hevea brasiliensis</name>
    <name type="common">Para rubber tree</name>
    <name type="synonym">Siphonia brasiliensis</name>
    <dbReference type="NCBI Taxonomy" id="3981"/>
    <lineage>
        <taxon>Eukaryota</taxon>
        <taxon>Viridiplantae</taxon>
        <taxon>Streptophyta</taxon>
        <taxon>Embryophyta</taxon>
        <taxon>Tracheophyta</taxon>
        <taxon>Spermatophyta</taxon>
        <taxon>Magnoliopsida</taxon>
        <taxon>eudicotyledons</taxon>
        <taxon>Gunneridae</taxon>
        <taxon>Pentapetalae</taxon>
        <taxon>rosids</taxon>
        <taxon>fabids</taxon>
        <taxon>Malpighiales</taxon>
        <taxon>Euphorbiaceae</taxon>
        <taxon>Crotonoideae</taxon>
        <taxon>Micrandreae</taxon>
        <taxon>Hevea</taxon>
    </lineage>
</organism>
<dbReference type="EMBL" id="JAAGAX010000013">
    <property type="protein sequence ID" value="KAF2294349.1"/>
    <property type="molecule type" value="Genomic_DNA"/>
</dbReference>
<dbReference type="AlphaFoldDB" id="A0A6A6L3W4"/>
<feature type="compositionally biased region" description="Polar residues" evidence="1">
    <location>
        <begin position="207"/>
        <end position="226"/>
    </location>
</feature>
<comment type="caution">
    <text evidence="2">The sequence shown here is derived from an EMBL/GenBank/DDBJ whole genome shotgun (WGS) entry which is preliminary data.</text>
</comment>
<evidence type="ECO:0000256" key="1">
    <source>
        <dbReference type="SAM" id="MobiDB-lite"/>
    </source>
</evidence>
<evidence type="ECO:0000313" key="3">
    <source>
        <dbReference type="Proteomes" id="UP000467840"/>
    </source>
</evidence>
<accession>A0A6A6L3W4</accession>
<feature type="region of interest" description="Disordered" evidence="1">
    <location>
        <begin position="194"/>
        <end position="226"/>
    </location>
</feature>
<proteinExistence type="predicted"/>
<reference evidence="2 3" key="1">
    <citation type="journal article" date="2020" name="Mol. Plant">
        <title>The Chromosome-Based Rubber Tree Genome Provides New Insights into Spurge Genome Evolution and Rubber Biosynthesis.</title>
        <authorList>
            <person name="Liu J."/>
            <person name="Shi C."/>
            <person name="Shi C.C."/>
            <person name="Li W."/>
            <person name="Zhang Q.J."/>
            <person name="Zhang Y."/>
            <person name="Li K."/>
            <person name="Lu H.F."/>
            <person name="Shi C."/>
            <person name="Zhu S.T."/>
            <person name="Xiao Z.Y."/>
            <person name="Nan H."/>
            <person name="Yue Y."/>
            <person name="Zhu X.G."/>
            <person name="Wu Y."/>
            <person name="Hong X.N."/>
            <person name="Fan G.Y."/>
            <person name="Tong Y."/>
            <person name="Zhang D."/>
            <person name="Mao C.L."/>
            <person name="Liu Y.L."/>
            <person name="Hao S.J."/>
            <person name="Liu W.Q."/>
            <person name="Lv M.Q."/>
            <person name="Zhang H.B."/>
            <person name="Liu Y."/>
            <person name="Hu-Tang G.R."/>
            <person name="Wang J.P."/>
            <person name="Wang J.H."/>
            <person name="Sun Y.H."/>
            <person name="Ni S.B."/>
            <person name="Chen W.B."/>
            <person name="Zhang X.C."/>
            <person name="Jiao Y.N."/>
            <person name="Eichler E.E."/>
            <person name="Li G.H."/>
            <person name="Liu X."/>
            <person name="Gao L.Z."/>
        </authorList>
    </citation>
    <scope>NUCLEOTIDE SEQUENCE [LARGE SCALE GENOMIC DNA]</scope>
    <source>
        <strain evidence="3">cv. GT1</strain>
        <tissue evidence="2">Leaf</tissue>
    </source>
</reference>
<gene>
    <name evidence="2" type="ORF">GH714_009542</name>
</gene>
<protein>
    <submittedName>
        <fullName evidence="2">Uncharacterized protein</fullName>
    </submittedName>
</protein>
<name>A0A6A6L3W4_HEVBR</name>
<feature type="region of interest" description="Disordered" evidence="1">
    <location>
        <begin position="139"/>
        <end position="180"/>
    </location>
</feature>
<sequence>MDQGVAERDRETAHEDGMNAEVVGHFGMDVSKRKKKEGKNIKMVENGTRVRKAINSGLKGKFHGKGKIGVKASSRFLVLYDKVVEEVVNDFTGGEDSRCEWALNDPSMAMAKKEKPILKRIAGDNKPSVERDKEVELPWPSHGIHSTLSNGAQGPDPSFQDPTATNGRDDPLDARLPIGGGLVQSISTELEFVNGKEPRSLNDGENGVTSRDSTLVASSNEVEVEY</sequence>
<evidence type="ECO:0000313" key="2">
    <source>
        <dbReference type="EMBL" id="KAF2294349.1"/>
    </source>
</evidence>
<dbReference type="Proteomes" id="UP000467840">
    <property type="component" value="Chromosome 7"/>
</dbReference>
<keyword evidence="3" id="KW-1185">Reference proteome</keyword>